<proteinExistence type="predicted"/>
<organism evidence="1 2">
    <name type="scientific">Virgibacillus profundi</name>
    <dbReference type="NCBI Taxonomy" id="2024555"/>
    <lineage>
        <taxon>Bacteria</taxon>
        <taxon>Bacillati</taxon>
        <taxon>Bacillota</taxon>
        <taxon>Bacilli</taxon>
        <taxon>Bacillales</taxon>
        <taxon>Bacillaceae</taxon>
        <taxon>Virgibacillus</taxon>
    </lineage>
</organism>
<comment type="caution">
    <text evidence="1">The sequence shown here is derived from an EMBL/GenBank/DDBJ whole genome shotgun (WGS) entry which is preliminary data.</text>
</comment>
<dbReference type="Proteomes" id="UP000218887">
    <property type="component" value="Unassembled WGS sequence"/>
</dbReference>
<sequence length="148" mass="17904">MIILVDNFEVKKVYKKRTYERNRFSFSLEGKEYKGNYHEDEIQWLNPHPKQDLDSSQLDWIESEVRRLLGEHDVIEDLDEIEVTPVLKDQSYDAHQFKLNIDGEVFKGIVRDGKLEWFHPKPRRKLKDEKVEKVEKKVHEKMKEHLNE</sequence>
<dbReference type="EMBL" id="NPOA01000003">
    <property type="protein sequence ID" value="PAV30656.1"/>
    <property type="molecule type" value="Genomic_DNA"/>
</dbReference>
<evidence type="ECO:0000313" key="2">
    <source>
        <dbReference type="Proteomes" id="UP000218887"/>
    </source>
</evidence>
<accession>A0A2A2IH59</accession>
<gene>
    <name evidence="1" type="ORF">CIL05_06020</name>
</gene>
<keyword evidence="2" id="KW-1185">Reference proteome</keyword>
<dbReference type="OrthoDB" id="2602945at2"/>
<name>A0A2A2IH59_9BACI</name>
<evidence type="ECO:0000313" key="1">
    <source>
        <dbReference type="EMBL" id="PAV30656.1"/>
    </source>
</evidence>
<dbReference type="AlphaFoldDB" id="A0A2A2IH59"/>
<reference evidence="1 2" key="1">
    <citation type="submission" date="2017-08" db="EMBL/GenBank/DDBJ databases">
        <title>Virgibacillus indicus sp. nov. and Virgibacillus profoundi sp. nov, two moderately halophilic bacteria isolated from marine sediment by using the Microfluidic Streak Plate.</title>
        <authorList>
            <person name="Xu B."/>
            <person name="Hu B."/>
            <person name="Wang J."/>
            <person name="Zhu Y."/>
            <person name="Huang L."/>
            <person name="Du W."/>
            <person name="Huang Y."/>
        </authorList>
    </citation>
    <scope>NUCLEOTIDE SEQUENCE [LARGE SCALE GENOMIC DNA]</scope>
    <source>
        <strain evidence="1 2">IO3-P3-H5</strain>
    </source>
</reference>
<protein>
    <submittedName>
        <fullName evidence="1">HicA family toxin-antitoxin system</fullName>
    </submittedName>
</protein>